<dbReference type="Gene3D" id="1.25.40.10">
    <property type="entry name" value="Tetratricopeptide repeat domain"/>
    <property type="match status" value="8"/>
</dbReference>
<dbReference type="InterPro" id="IPR051012">
    <property type="entry name" value="CellSynth/LPSAsmb/PSIAsmb"/>
</dbReference>
<dbReference type="InterPro" id="IPR019734">
    <property type="entry name" value="TPR_rpt"/>
</dbReference>
<dbReference type="SUPFAM" id="SSF81901">
    <property type="entry name" value="HCP-like"/>
    <property type="match status" value="1"/>
</dbReference>
<proteinExistence type="predicted"/>
<evidence type="ECO:0000256" key="4">
    <source>
        <dbReference type="PROSITE-ProRule" id="PRU00339"/>
    </source>
</evidence>
<feature type="repeat" description="TPR" evidence="4">
    <location>
        <begin position="601"/>
        <end position="634"/>
    </location>
</feature>
<evidence type="ECO:0000259" key="5">
    <source>
        <dbReference type="Pfam" id="PF13525"/>
    </source>
</evidence>
<reference evidence="6 7" key="1">
    <citation type="submission" date="2018-07" db="EMBL/GenBank/DDBJ databases">
        <title>Genomic Encyclopedia of Type Strains, Phase IV (KMG-IV): sequencing the most valuable type-strain genomes for metagenomic binning, comparative biology and taxonomic classification.</title>
        <authorList>
            <person name="Goeker M."/>
        </authorList>
    </citation>
    <scope>NUCLEOTIDE SEQUENCE [LARGE SCALE GENOMIC DNA]</scope>
    <source>
        <strain evidence="6 7">DSM 4134</strain>
    </source>
</reference>
<keyword evidence="3 4" id="KW-0802">TPR repeat</keyword>
<evidence type="ECO:0000313" key="7">
    <source>
        <dbReference type="Proteomes" id="UP000256779"/>
    </source>
</evidence>
<evidence type="ECO:0000313" key="6">
    <source>
        <dbReference type="EMBL" id="RED94914.1"/>
    </source>
</evidence>
<evidence type="ECO:0000256" key="3">
    <source>
        <dbReference type="ARBA" id="ARBA00022803"/>
    </source>
</evidence>
<dbReference type="RefSeq" id="WP_115869423.1">
    <property type="nucleotide sequence ID" value="NZ_QREG01000019.1"/>
</dbReference>
<dbReference type="SMART" id="SM00028">
    <property type="entry name" value="TPR"/>
    <property type="match status" value="17"/>
</dbReference>
<dbReference type="Pfam" id="PF13525">
    <property type="entry name" value="YfiO"/>
    <property type="match status" value="1"/>
</dbReference>
<dbReference type="PROSITE" id="PS50005">
    <property type="entry name" value="TPR"/>
    <property type="match status" value="2"/>
</dbReference>
<dbReference type="PANTHER" id="PTHR45586">
    <property type="entry name" value="TPR REPEAT-CONTAINING PROTEIN PA4667"/>
    <property type="match status" value="1"/>
</dbReference>
<dbReference type="PANTHER" id="PTHR45586:SF1">
    <property type="entry name" value="LIPOPOLYSACCHARIDE ASSEMBLY PROTEIN B"/>
    <property type="match status" value="1"/>
</dbReference>
<sequence>MRIAAFLFSIASIHFTIAQQLESSSDPQLIYQQALEAYQQESYLAAVTHFERFQELSKTPNPEASYYHAHASLRVGDARAVAMIRRFIQDYPAHPLAGGAYFELGNYYFLQDDYAASLEYYSSVSGSQLPVRQQEVWYFRMGYAQLKEGDTLAAVPNLETVLEYRGDYHGDASYYLAVYHFESGNYTQALGYLESIADDEQFFESVAQMTAGIHYHTHNYQMLYRYADQNLKKANRNTQKLLLKLVGEARFEEEDYKEATTHLQRYVDLSSKRVDADTYYKLGYAYFQTGANEEAIDNFKLAGLEKGVLGQNSSFYLGQLYMRKNNINYAYSAFQTVAEGGGAMAEEAAFTMGKLNFQREQYAAAVRDFESFLEKHPNSRWKTEVNELMAQAYLRSSDYDQAINHLSTIRNKSALMKSAYQKVTFRKGQLLFNDQKFQRAVDLFDESLAFPMDRELEAQAFYLKGECHSLLNQPEAAKNAYMRCLSTGTEQWSNAARYGLAYIHYNQKQYTEAEAFFEDFIQNSFKRDELTIDARLRLADCYYVQKQYDKAIRQYKQVDSEQANAYIAYQLGLAYSLKGDGVMAQQHFEEVLRFPTSEYADNALFQLGQMHVENGSFDAAVVTIERLLSDFPNSPLMPYAHTRLALSYFNLDELAKAKASYEYVLKNYIANEVANAALLGLQEVMKKGQSVPNFEDYMQAYQQANPDDNSLEVVAFEAAKTSYYNQQYEDAANKLQAFLEKYPTSGFQEDARYFLADANYRAGNWSLASSQFQQVIAAGVSPYMGRSLDKRGKALIRQEQFGEAVNNYRFLLGHASNAKETYIAREGLMNAYFYQNKSDSALYFANQILADDWKPADAERATLLLKAKLFVQKENYDEALDELIRVVNDAPNERGAEAKYLMGKVYYLKGQYKRSLEMLFDLNRNYGSYPHWVGKSFLLIADNYLEMGELLQAKATTQSIIDNASDDAIVQEANEKMLTILEEEERVLVADSTMVEDTIR</sequence>
<organism evidence="6 7">
    <name type="scientific">Marinoscillum furvescens DSM 4134</name>
    <dbReference type="NCBI Taxonomy" id="1122208"/>
    <lineage>
        <taxon>Bacteria</taxon>
        <taxon>Pseudomonadati</taxon>
        <taxon>Bacteroidota</taxon>
        <taxon>Cytophagia</taxon>
        <taxon>Cytophagales</taxon>
        <taxon>Reichenbachiellaceae</taxon>
        <taxon>Marinoscillum</taxon>
    </lineage>
</organism>
<evidence type="ECO:0000256" key="1">
    <source>
        <dbReference type="ARBA" id="ARBA00022729"/>
    </source>
</evidence>
<keyword evidence="2" id="KW-0677">Repeat</keyword>
<dbReference type="InterPro" id="IPR011990">
    <property type="entry name" value="TPR-like_helical_dom_sf"/>
</dbReference>
<keyword evidence="1" id="KW-0732">Signal</keyword>
<dbReference type="SUPFAM" id="SSF48452">
    <property type="entry name" value="TPR-like"/>
    <property type="match status" value="5"/>
</dbReference>
<comment type="caution">
    <text evidence="6">The sequence shown here is derived from an EMBL/GenBank/DDBJ whole genome shotgun (WGS) entry which is preliminary data.</text>
</comment>
<dbReference type="OrthoDB" id="9814448at2"/>
<keyword evidence="7" id="KW-1185">Reference proteome</keyword>
<dbReference type="Pfam" id="PF13181">
    <property type="entry name" value="TPR_8"/>
    <property type="match status" value="1"/>
</dbReference>
<dbReference type="Pfam" id="PF13432">
    <property type="entry name" value="TPR_16"/>
    <property type="match status" value="6"/>
</dbReference>
<evidence type="ECO:0000256" key="2">
    <source>
        <dbReference type="ARBA" id="ARBA00022737"/>
    </source>
</evidence>
<dbReference type="AlphaFoldDB" id="A0A3D9KZS1"/>
<dbReference type="Pfam" id="PF13174">
    <property type="entry name" value="TPR_6"/>
    <property type="match status" value="1"/>
</dbReference>
<name>A0A3D9KZS1_MARFU</name>
<feature type="repeat" description="TPR" evidence="4">
    <location>
        <begin position="346"/>
        <end position="379"/>
    </location>
</feature>
<accession>A0A3D9KZS1</accession>
<dbReference type="InterPro" id="IPR039565">
    <property type="entry name" value="BamD-like"/>
</dbReference>
<feature type="domain" description="Outer membrane lipoprotein BamD-like" evidence="5">
    <location>
        <begin position="344"/>
        <end position="406"/>
    </location>
</feature>
<dbReference type="Proteomes" id="UP000256779">
    <property type="component" value="Unassembled WGS sequence"/>
</dbReference>
<dbReference type="EMBL" id="QREG01000019">
    <property type="protein sequence ID" value="RED94914.1"/>
    <property type="molecule type" value="Genomic_DNA"/>
</dbReference>
<gene>
    <name evidence="6" type="ORF">C7460_11925</name>
</gene>
<protein>
    <submittedName>
        <fullName evidence="6">Outer membrane protein assembly factor BamD (BamD/ComL family)</fullName>
    </submittedName>
</protein>